<feature type="domain" description="Bacterial bifunctional deaminase-reductase C-terminal" evidence="1">
    <location>
        <begin position="3"/>
        <end position="178"/>
    </location>
</feature>
<dbReference type="Proteomes" id="UP000294194">
    <property type="component" value="Unassembled WGS sequence"/>
</dbReference>
<proteinExistence type="predicted"/>
<dbReference type="InterPro" id="IPR024072">
    <property type="entry name" value="DHFR-like_dom_sf"/>
</dbReference>
<dbReference type="Gene3D" id="3.40.430.10">
    <property type="entry name" value="Dihydrofolate Reductase, subunit A"/>
    <property type="match status" value="1"/>
</dbReference>
<dbReference type="PANTHER" id="PTHR38011">
    <property type="entry name" value="DIHYDROFOLATE REDUCTASE FAMILY PROTEIN (AFU_ORTHOLOGUE AFUA_8G06820)"/>
    <property type="match status" value="1"/>
</dbReference>
<dbReference type="Pfam" id="PF01872">
    <property type="entry name" value="RibD_C"/>
    <property type="match status" value="1"/>
</dbReference>
<gene>
    <name evidence="2" type="ORF">EYE40_09275</name>
</gene>
<evidence type="ECO:0000313" key="3">
    <source>
        <dbReference type="Proteomes" id="UP000294194"/>
    </source>
</evidence>
<sequence length="193" mass="20601">MRTLIAVENVSLDGVMQSPGRPDEDTRDGFSRGGWAAELLMKDQEAAMAAMSGQGNVTGMVFGRRTYDDLVGFWLSNPNPNPFTEILRNTPKHVATSNPELPHPNSFALEGDPVAAVTALTASDEGELVILGSGMLVRTLADAGLIDRYVLTILPVVLGSGTRLFGETYAPMNVLSSFTSPTGIVVATYEVTR</sequence>
<dbReference type="GO" id="GO:0008703">
    <property type="term" value="F:5-amino-6-(5-phosphoribosylamino)uracil reductase activity"/>
    <property type="evidence" value="ECO:0007669"/>
    <property type="project" value="InterPro"/>
</dbReference>
<reference evidence="3" key="1">
    <citation type="submission" date="2019-02" db="EMBL/GenBank/DDBJ databases">
        <title>Glaciihabitans arcticus sp. nov., a psychrotolerant bacterium isolated from polar soil.</title>
        <authorList>
            <person name="Dahal R.H."/>
        </authorList>
    </citation>
    <scope>NUCLEOTIDE SEQUENCE [LARGE SCALE GENOMIC DNA]</scope>
    <source>
        <strain evidence="3">RP-3-7</strain>
    </source>
</reference>
<comment type="caution">
    <text evidence="2">The sequence shown here is derived from an EMBL/GenBank/DDBJ whole genome shotgun (WGS) entry which is preliminary data.</text>
</comment>
<dbReference type="RefSeq" id="WP_130981675.1">
    <property type="nucleotide sequence ID" value="NZ_SISG01000001.1"/>
</dbReference>
<dbReference type="InterPro" id="IPR050765">
    <property type="entry name" value="Riboflavin_Biosynth_HTPR"/>
</dbReference>
<dbReference type="GO" id="GO:0009231">
    <property type="term" value="P:riboflavin biosynthetic process"/>
    <property type="evidence" value="ECO:0007669"/>
    <property type="project" value="InterPro"/>
</dbReference>
<dbReference type="AlphaFoldDB" id="A0A4Q9GTQ6"/>
<dbReference type="SUPFAM" id="SSF53597">
    <property type="entry name" value="Dihydrofolate reductase-like"/>
    <property type="match status" value="1"/>
</dbReference>
<dbReference type="EMBL" id="SISG01000001">
    <property type="protein sequence ID" value="TBN57564.1"/>
    <property type="molecule type" value="Genomic_DNA"/>
</dbReference>
<keyword evidence="3" id="KW-1185">Reference proteome</keyword>
<name>A0A4Q9GTQ6_9MICO</name>
<evidence type="ECO:0000259" key="1">
    <source>
        <dbReference type="Pfam" id="PF01872"/>
    </source>
</evidence>
<dbReference type="PANTHER" id="PTHR38011:SF2">
    <property type="entry name" value="BIFUNCTIONAL DEAMINASE-REDUCTASE DOMAIN PROTEIN"/>
    <property type="match status" value="1"/>
</dbReference>
<organism evidence="2 3">
    <name type="scientific">Glaciihabitans arcticus</name>
    <dbReference type="NCBI Taxonomy" id="2668039"/>
    <lineage>
        <taxon>Bacteria</taxon>
        <taxon>Bacillati</taxon>
        <taxon>Actinomycetota</taxon>
        <taxon>Actinomycetes</taxon>
        <taxon>Micrococcales</taxon>
        <taxon>Microbacteriaceae</taxon>
        <taxon>Glaciihabitans</taxon>
    </lineage>
</organism>
<protein>
    <submittedName>
        <fullName evidence="2">Deaminase</fullName>
    </submittedName>
</protein>
<dbReference type="InterPro" id="IPR002734">
    <property type="entry name" value="RibDG_C"/>
</dbReference>
<accession>A0A4Q9GTQ6</accession>
<evidence type="ECO:0000313" key="2">
    <source>
        <dbReference type="EMBL" id="TBN57564.1"/>
    </source>
</evidence>